<evidence type="ECO:0000313" key="3">
    <source>
        <dbReference type="Proteomes" id="UP000289886"/>
    </source>
</evidence>
<protein>
    <submittedName>
        <fullName evidence="2">Uncharacterized protein</fullName>
    </submittedName>
</protein>
<organism evidence="2 3">
    <name type="scientific">Acipenser ruthenus</name>
    <name type="common">Sterlet sturgeon</name>
    <dbReference type="NCBI Taxonomy" id="7906"/>
    <lineage>
        <taxon>Eukaryota</taxon>
        <taxon>Metazoa</taxon>
        <taxon>Chordata</taxon>
        <taxon>Craniata</taxon>
        <taxon>Vertebrata</taxon>
        <taxon>Euteleostomi</taxon>
        <taxon>Actinopterygii</taxon>
        <taxon>Chondrostei</taxon>
        <taxon>Acipenseriformes</taxon>
        <taxon>Acipenseridae</taxon>
        <taxon>Acipenser</taxon>
    </lineage>
</organism>
<proteinExistence type="predicted"/>
<name>A0A662YRP6_ACIRT</name>
<evidence type="ECO:0000256" key="1">
    <source>
        <dbReference type="SAM" id="MobiDB-lite"/>
    </source>
</evidence>
<feature type="region of interest" description="Disordered" evidence="1">
    <location>
        <begin position="1"/>
        <end position="70"/>
    </location>
</feature>
<gene>
    <name evidence="2" type="ORF">EOD39_11778</name>
</gene>
<evidence type="ECO:0000313" key="2">
    <source>
        <dbReference type="EMBL" id="RXM99314.1"/>
    </source>
</evidence>
<dbReference type="EMBL" id="SCEB01000416">
    <property type="protein sequence ID" value="RXM99314.1"/>
    <property type="molecule type" value="Genomic_DNA"/>
</dbReference>
<comment type="caution">
    <text evidence="2">The sequence shown here is derived from an EMBL/GenBank/DDBJ whole genome shotgun (WGS) entry which is preliminary data.</text>
</comment>
<keyword evidence="3" id="KW-1185">Reference proteome</keyword>
<sequence length="243" mass="26009">MEKPSAYSFPSDSDEFLPLTPPPVHLCPTSHPSSSQSLTAPAPPADPASTQPSARQAHGSKRGSASQPQLLYKDWTTPKLLKDLFEKSIPIPVGGDRMALFLIYCEALSANSLPPPTHPQACAVRSSSSATLAAPIPAAHSQDTAHAALSPHLDKLENPTSSAPPAFSSSSTCLQFQPILSKKKILHYFGYDGGIVLYGVFINVSKSFMGHLESSLRVQVAQLIKDALVIIDFCALFVKSKLY</sequence>
<dbReference type="AlphaFoldDB" id="A0A662YRP6"/>
<reference evidence="2 3" key="1">
    <citation type="submission" date="2019-01" db="EMBL/GenBank/DDBJ databases">
        <title>Draft Genome and Complete Hox-Cluster Characterization of the Sterlet Sturgeon (Acipenser ruthenus).</title>
        <authorList>
            <person name="Wei Q."/>
        </authorList>
    </citation>
    <scope>NUCLEOTIDE SEQUENCE [LARGE SCALE GENOMIC DNA]</scope>
    <source>
        <strain evidence="2">WHYD16114868_AA</strain>
        <tissue evidence="2">Blood</tissue>
    </source>
</reference>
<dbReference type="Proteomes" id="UP000289886">
    <property type="component" value="Unassembled WGS sequence"/>
</dbReference>
<accession>A0A662YRP6</accession>